<feature type="region of interest" description="Disordered" evidence="1">
    <location>
        <begin position="1"/>
        <end position="46"/>
    </location>
</feature>
<reference evidence="2" key="2">
    <citation type="submission" date="2018-03" db="EMBL/GenBank/DDBJ databases">
        <title>The Triticum urartu genome reveals the dynamic nature of wheat genome evolution.</title>
        <authorList>
            <person name="Ling H."/>
            <person name="Ma B."/>
            <person name="Shi X."/>
            <person name="Liu H."/>
            <person name="Dong L."/>
            <person name="Sun H."/>
            <person name="Cao Y."/>
            <person name="Gao Q."/>
            <person name="Zheng S."/>
            <person name="Li Y."/>
            <person name="Yu Y."/>
            <person name="Du H."/>
            <person name="Qi M."/>
            <person name="Li Y."/>
            <person name="Yu H."/>
            <person name="Cui Y."/>
            <person name="Wang N."/>
            <person name="Chen C."/>
            <person name="Wu H."/>
            <person name="Zhao Y."/>
            <person name="Zhang J."/>
            <person name="Li Y."/>
            <person name="Zhou W."/>
            <person name="Zhang B."/>
            <person name="Hu W."/>
            <person name="Eijk M."/>
            <person name="Tang J."/>
            <person name="Witsenboer H."/>
            <person name="Zhao S."/>
            <person name="Li Z."/>
            <person name="Zhang A."/>
            <person name="Wang D."/>
            <person name="Liang C."/>
        </authorList>
    </citation>
    <scope>NUCLEOTIDE SEQUENCE [LARGE SCALE GENOMIC DNA]</scope>
    <source>
        <strain evidence="2">cv. G1812</strain>
    </source>
</reference>
<dbReference type="Gramene" id="TuG1812G0300001511.01.T01">
    <property type="protein sequence ID" value="TuG1812G0300001511.01.T01.cds277293"/>
    <property type="gene ID" value="TuG1812G0300001511.01"/>
</dbReference>
<keyword evidence="3" id="KW-1185">Reference proteome</keyword>
<feature type="compositionally biased region" description="Pro residues" evidence="1">
    <location>
        <begin position="35"/>
        <end position="45"/>
    </location>
</feature>
<feature type="region of interest" description="Disordered" evidence="1">
    <location>
        <begin position="58"/>
        <end position="91"/>
    </location>
</feature>
<dbReference type="EnsemblPlants" id="TuG1812G0300001511.01.T02">
    <property type="protein sequence ID" value="TuG1812G0300001511.01.T02.cds277293"/>
    <property type="gene ID" value="TuG1812G0300001511.01"/>
</dbReference>
<proteinExistence type="predicted"/>
<dbReference type="AlphaFoldDB" id="A0A8R7PQL1"/>
<evidence type="ECO:0000313" key="2">
    <source>
        <dbReference type="EnsemblPlants" id="TuG1812G0300001511.01.T02.cds277293"/>
    </source>
</evidence>
<dbReference type="Proteomes" id="UP000015106">
    <property type="component" value="Chromosome 3"/>
</dbReference>
<evidence type="ECO:0000256" key="1">
    <source>
        <dbReference type="SAM" id="MobiDB-lite"/>
    </source>
</evidence>
<accession>A0A8R7PQL1</accession>
<dbReference type="EnsemblPlants" id="TuG1812G0300001511.01.T01">
    <property type="protein sequence ID" value="TuG1812G0300001511.01.T01.cds277293"/>
    <property type="gene ID" value="TuG1812G0300001511.01"/>
</dbReference>
<sequence length="222" mass="23764">AVSPHVRSHTRRHSPAPPLQPPLLRSPPLSRTLAPPHPAQRPHPFPLSARRTAAASLPALHPPRSAPPTPLLCPETPSHPTPTPAVSSPSSAAALSSSVTLTFLPLQRKGWEGKGRGGPRSSGATQRHRHRCAVVYLVLEPAVPLLTMASPPLSLYLPHGGAVQPAAMAFWQARHFLFCSVCGTLLDFNSQASLCVVSENPVANARHAPCFLKINEWFQANN</sequence>
<evidence type="ECO:0000313" key="3">
    <source>
        <dbReference type="Proteomes" id="UP000015106"/>
    </source>
</evidence>
<reference evidence="2" key="3">
    <citation type="submission" date="2022-06" db="UniProtKB">
        <authorList>
            <consortium name="EnsemblPlants"/>
        </authorList>
    </citation>
    <scope>IDENTIFICATION</scope>
</reference>
<dbReference type="Gramene" id="TuG1812G0300001511.01.T02">
    <property type="protein sequence ID" value="TuG1812G0300001511.01.T02.cds277293"/>
    <property type="gene ID" value="TuG1812G0300001511.01"/>
</dbReference>
<feature type="compositionally biased region" description="Basic residues" evidence="1">
    <location>
        <begin position="1"/>
        <end position="14"/>
    </location>
</feature>
<protein>
    <submittedName>
        <fullName evidence="2">Uncharacterized protein</fullName>
    </submittedName>
</protein>
<reference evidence="3" key="1">
    <citation type="journal article" date="2013" name="Nature">
        <title>Draft genome of the wheat A-genome progenitor Triticum urartu.</title>
        <authorList>
            <person name="Ling H.Q."/>
            <person name="Zhao S."/>
            <person name="Liu D."/>
            <person name="Wang J."/>
            <person name="Sun H."/>
            <person name="Zhang C."/>
            <person name="Fan H."/>
            <person name="Li D."/>
            <person name="Dong L."/>
            <person name="Tao Y."/>
            <person name="Gao C."/>
            <person name="Wu H."/>
            <person name="Li Y."/>
            <person name="Cui Y."/>
            <person name="Guo X."/>
            <person name="Zheng S."/>
            <person name="Wang B."/>
            <person name="Yu K."/>
            <person name="Liang Q."/>
            <person name="Yang W."/>
            <person name="Lou X."/>
            <person name="Chen J."/>
            <person name="Feng M."/>
            <person name="Jian J."/>
            <person name="Zhang X."/>
            <person name="Luo G."/>
            <person name="Jiang Y."/>
            <person name="Liu J."/>
            <person name="Wang Z."/>
            <person name="Sha Y."/>
            <person name="Zhang B."/>
            <person name="Wu H."/>
            <person name="Tang D."/>
            <person name="Shen Q."/>
            <person name="Xue P."/>
            <person name="Zou S."/>
            <person name="Wang X."/>
            <person name="Liu X."/>
            <person name="Wang F."/>
            <person name="Yang Y."/>
            <person name="An X."/>
            <person name="Dong Z."/>
            <person name="Zhang K."/>
            <person name="Zhang X."/>
            <person name="Luo M.C."/>
            <person name="Dvorak J."/>
            <person name="Tong Y."/>
            <person name="Wang J."/>
            <person name="Yang H."/>
            <person name="Li Z."/>
            <person name="Wang D."/>
            <person name="Zhang A."/>
            <person name="Wang J."/>
        </authorList>
    </citation>
    <scope>NUCLEOTIDE SEQUENCE</scope>
    <source>
        <strain evidence="3">cv. G1812</strain>
    </source>
</reference>
<organism evidence="2 3">
    <name type="scientific">Triticum urartu</name>
    <name type="common">Red wild einkorn</name>
    <name type="synonym">Crithodium urartu</name>
    <dbReference type="NCBI Taxonomy" id="4572"/>
    <lineage>
        <taxon>Eukaryota</taxon>
        <taxon>Viridiplantae</taxon>
        <taxon>Streptophyta</taxon>
        <taxon>Embryophyta</taxon>
        <taxon>Tracheophyta</taxon>
        <taxon>Spermatophyta</taxon>
        <taxon>Magnoliopsida</taxon>
        <taxon>Liliopsida</taxon>
        <taxon>Poales</taxon>
        <taxon>Poaceae</taxon>
        <taxon>BOP clade</taxon>
        <taxon>Pooideae</taxon>
        <taxon>Triticodae</taxon>
        <taxon>Triticeae</taxon>
        <taxon>Triticinae</taxon>
        <taxon>Triticum</taxon>
    </lineage>
</organism>
<feature type="compositionally biased region" description="Pro residues" evidence="1">
    <location>
        <begin position="15"/>
        <end position="25"/>
    </location>
</feature>
<name>A0A8R7PQL1_TRIUA</name>
<feature type="compositionally biased region" description="Pro residues" evidence="1">
    <location>
        <begin position="60"/>
        <end position="83"/>
    </location>
</feature>